<organism evidence="2 3">
    <name type="scientific">Heterorhabditis bacteriophora</name>
    <name type="common">Entomopathogenic nematode worm</name>
    <dbReference type="NCBI Taxonomy" id="37862"/>
    <lineage>
        <taxon>Eukaryota</taxon>
        <taxon>Metazoa</taxon>
        <taxon>Ecdysozoa</taxon>
        <taxon>Nematoda</taxon>
        <taxon>Chromadorea</taxon>
        <taxon>Rhabditida</taxon>
        <taxon>Rhabditina</taxon>
        <taxon>Rhabditomorpha</taxon>
        <taxon>Strongyloidea</taxon>
        <taxon>Heterorhabditidae</taxon>
        <taxon>Heterorhabditis</taxon>
    </lineage>
</organism>
<dbReference type="WBParaSite" id="Hba_01455">
    <property type="protein sequence ID" value="Hba_01455"/>
    <property type="gene ID" value="Hba_01455"/>
</dbReference>
<keyword evidence="1" id="KW-0732">Signal</keyword>
<feature type="chain" id="PRO_5009310546" evidence="1">
    <location>
        <begin position="27"/>
        <end position="163"/>
    </location>
</feature>
<dbReference type="AlphaFoldDB" id="A0A1I7W9X7"/>
<dbReference type="Proteomes" id="UP000095283">
    <property type="component" value="Unplaced"/>
</dbReference>
<name>A0A1I7W9X7_HETBA</name>
<feature type="signal peptide" evidence="1">
    <location>
        <begin position="1"/>
        <end position="26"/>
    </location>
</feature>
<proteinExistence type="predicted"/>
<accession>A0A1I7W9X7</accession>
<evidence type="ECO:0000313" key="3">
    <source>
        <dbReference type="WBParaSite" id="Hba_01455"/>
    </source>
</evidence>
<reference evidence="3" key="1">
    <citation type="submission" date="2016-11" db="UniProtKB">
        <authorList>
            <consortium name="WormBaseParasite"/>
        </authorList>
    </citation>
    <scope>IDENTIFICATION</scope>
</reference>
<evidence type="ECO:0000256" key="1">
    <source>
        <dbReference type="SAM" id="SignalP"/>
    </source>
</evidence>
<keyword evidence="2" id="KW-1185">Reference proteome</keyword>
<protein>
    <submittedName>
        <fullName evidence="3">Secreted protein</fullName>
    </submittedName>
</protein>
<evidence type="ECO:0000313" key="2">
    <source>
        <dbReference type="Proteomes" id="UP000095283"/>
    </source>
</evidence>
<sequence>MHAIFSLTYSWKLLGLASLFLRCCCAWVCVKHFRDIYRSAFCQLKWSPSVNVNDFTSRIDLGLGNSVVVQDEYLGSVNLLLKALMFDCSPQNVYQSKSNKGLELLIGNFLSCMNLGNCFRICGDMVVEQPENKILNLRYSVLYFDMSKYNIIITHQYYDRNSR</sequence>